<accession>A0AA38SRZ0</accession>
<dbReference type="PANTHER" id="PTHR47150:SF6">
    <property type="entry name" value="OS01G0872900 PROTEIN"/>
    <property type="match status" value="1"/>
</dbReference>
<dbReference type="PANTHER" id="PTHR47150">
    <property type="entry name" value="OS12G0169200 PROTEIN"/>
    <property type="match status" value="1"/>
</dbReference>
<evidence type="ECO:0000313" key="2">
    <source>
        <dbReference type="Proteomes" id="UP001172457"/>
    </source>
</evidence>
<gene>
    <name evidence="1" type="ORF">OSB04_019422</name>
</gene>
<organism evidence="1 2">
    <name type="scientific">Centaurea solstitialis</name>
    <name type="common">yellow star-thistle</name>
    <dbReference type="NCBI Taxonomy" id="347529"/>
    <lineage>
        <taxon>Eukaryota</taxon>
        <taxon>Viridiplantae</taxon>
        <taxon>Streptophyta</taxon>
        <taxon>Embryophyta</taxon>
        <taxon>Tracheophyta</taxon>
        <taxon>Spermatophyta</taxon>
        <taxon>Magnoliopsida</taxon>
        <taxon>eudicotyledons</taxon>
        <taxon>Gunneridae</taxon>
        <taxon>Pentapetalae</taxon>
        <taxon>asterids</taxon>
        <taxon>campanulids</taxon>
        <taxon>Asterales</taxon>
        <taxon>Asteraceae</taxon>
        <taxon>Carduoideae</taxon>
        <taxon>Cardueae</taxon>
        <taxon>Centaureinae</taxon>
        <taxon>Centaurea</taxon>
    </lineage>
</organism>
<dbReference type="Proteomes" id="UP001172457">
    <property type="component" value="Chromosome 5"/>
</dbReference>
<protein>
    <submittedName>
        <fullName evidence="1">Uncharacterized protein</fullName>
    </submittedName>
</protein>
<keyword evidence="2" id="KW-1185">Reference proteome</keyword>
<name>A0AA38SRZ0_9ASTR</name>
<evidence type="ECO:0000313" key="1">
    <source>
        <dbReference type="EMBL" id="KAJ9546879.1"/>
    </source>
</evidence>
<comment type="caution">
    <text evidence="1">The sequence shown here is derived from an EMBL/GenBank/DDBJ whole genome shotgun (WGS) entry which is preliminary data.</text>
</comment>
<sequence length="189" mass="21772">MFIGDQPPRAARRYRDTQREIGETRLMEDYFVDNPIYDEVICRRRFRMQRSLFLRIVNVVTANDEYFAQRRDATGRRGLSPLQKCTAAMRVLAYGASADEVDEYLRMGASTTREALMHFIDGVISCFSNEYLKKPNETDLARLLYVGDQRGFPDLARGFRYPVSGRGQGEPPLRGLRGSAPRKFLFLRG</sequence>
<dbReference type="EMBL" id="JARYMX010000005">
    <property type="protein sequence ID" value="KAJ9546879.1"/>
    <property type="molecule type" value="Genomic_DNA"/>
</dbReference>
<reference evidence="1" key="1">
    <citation type="submission" date="2023-03" db="EMBL/GenBank/DDBJ databases">
        <title>Chromosome-scale reference genome and RAD-based genetic map of yellow starthistle (Centaurea solstitialis) reveal putative structural variation and QTLs associated with invader traits.</title>
        <authorList>
            <person name="Reatini B."/>
            <person name="Cang F.A."/>
            <person name="Jiang Q."/>
            <person name="Mckibben M.T.W."/>
            <person name="Barker M.S."/>
            <person name="Rieseberg L.H."/>
            <person name="Dlugosch K.M."/>
        </authorList>
    </citation>
    <scope>NUCLEOTIDE SEQUENCE</scope>
    <source>
        <strain evidence="1">CAN-66</strain>
        <tissue evidence="1">Leaf</tissue>
    </source>
</reference>
<proteinExistence type="predicted"/>
<dbReference type="AlphaFoldDB" id="A0AA38SRZ0"/>